<dbReference type="EC" id="2.7.11.1" evidence="1"/>
<dbReference type="InterPro" id="IPR000719">
    <property type="entry name" value="Prot_kinase_dom"/>
</dbReference>
<dbReference type="SUPFAM" id="SSF56112">
    <property type="entry name" value="Protein kinase-like (PK-like)"/>
    <property type="match status" value="1"/>
</dbReference>
<evidence type="ECO:0000259" key="7">
    <source>
        <dbReference type="PROSITE" id="PS50011"/>
    </source>
</evidence>
<evidence type="ECO:0000313" key="9">
    <source>
        <dbReference type="Proteomes" id="UP000318478"/>
    </source>
</evidence>
<dbReference type="PROSITE" id="PS50011">
    <property type="entry name" value="PROTEIN_KINASE_DOM"/>
    <property type="match status" value="1"/>
</dbReference>
<keyword evidence="9" id="KW-1185">Reference proteome</keyword>
<dbReference type="InterPro" id="IPR017777">
    <property type="entry name" value="ABC_urea-bd_UrtA"/>
</dbReference>
<dbReference type="Proteomes" id="UP000318478">
    <property type="component" value="Unassembled WGS sequence"/>
</dbReference>
<dbReference type="AlphaFoldDB" id="A0A5C5YLZ7"/>
<organism evidence="8 9">
    <name type="scientific">Posidoniimonas polymericola</name>
    <dbReference type="NCBI Taxonomy" id="2528002"/>
    <lineage>
        <taxon>Bacteria</taxon>
        <taxon>Pseudomonadati</taxon>
        <taxon>Planctomycetota</taxon>
        <taxon>Planctomycetia</taxon>
        <taxon>Pirellulales</taxon>
        <taxon>Lacipirellulaceae</taxon>
        <taxon>Posidoniimonas</taxon>
    </lineage>
</organism>
<evidence type="ECO:0000256" key="5">
    <source>
        <dbReference type="ARBA" id="ARBA00022777"/>
    </source>
</evidence>
<evidence type="ECO:0000256" key="6">
    <source>
        <dbReference type="ARBA" id="ARBA00022840"/>
    </source>
</evidence>
<keyword evidence="5 8" id="KW-0418">Kinase</keyword>
<evidence type="ECO:0000256" key="3">
    <source>
        <dbReference type="ARBA" id="ARBA00022679"/>
    </source>
</evidence>
<dbReference type="GO" id="GO:0005524">
    <property type="term" value="F:ATP binding"/>
    <property type="evidence" value="ECO:0007669"/>
    <property type="project" value="UniProtKB-KW"/>
</dbReference>
<dbReference type="InterPro" id="IPR011009">
    <property type="entry name" value="Kinase-like_dom_sf"/>
</dbReference>
<dbReference type="RefSeq" id="WP_146587651.1">
    <property type="nucleotide sequence ID" value="NZ_SJPO01000006.1"/>
</dbReference>
<dbReference type="Pfam" id="PF00069">
    <property type="entry name" value="Pkinase"/>
    <property type="match status" value="1"/>
</dbReference>
<dbReference type="PANTHER" id="PTHR47628">
    <property type="match status" value="1"/>
</dbReference>
<protein>
    <recommendedName>
        <fullName evidence="1">non-specific serine/threonine protein kinase</fullName>
        <ecNumber evidence="1">2.7.11.1</ecNumber>
    </recommendedName>
</protein>
<dbReference type="CDD" id="cd14014">
    <property type="entry name" value="STKc_PknB_like"/>
    <property type="match status" value="1"/>
</dbReference>
<accession>A0A5C5YLZ7</accession>
<dbReference type="SUPFAM" id="SSF53822">
    <property type="entry name" value="Periplasmic binding protein-like I"/>
    <property type="match status" value="1"/>
</dbReference>
<dbReference type="FunFam" id="1.10.510.10:FF:000021">
    <property type="entry name" value="Serine/threonine protein kinase"/>
    <property type="match status" value="1"/>
</dbReference>
<evidence type="ECO:0000256" key="1">
    <source>
        <dbReference type="ARBA" id="ARBA00012513"/>
    </source>
</evidence>
<evidence type="ECO:0000256" key="2">
    <source>
        <dbReference type="ARBA" id="ARBA00022527"/>
    </source>
</evidence>
<evidence type="ECO:0000256" key="4">
    <source>
        <dbReference type="ARBA" id="ARBA00022741"/>
    </source>
</evidence>
<dbReference type="PANTHER" id="PTHR47628:SF1">
    <property type="entry name" value="ALIPHATIC AMIDASE EXPRESSION-REGULATING PROTEIN"/>
    <property type="match status" value="1"/>
</dbReference>
<comment type="caution">
    <text evidence="8">The sequence shown here is derived from an EMBL/GenBank/DDBJ whole genome shotgun (WGS) entry which is preliminary data.</text>
</comment>
<keyword evidence="3 8" id="KW-0808">Transferase</keyword>
<dbReference type="Gene3D" id="3.30.200.20">
    <property type="entry name" value="Phosphorylase Kinase, domain 1"/>
    <property type="match status" value="1"/>
</dbReference>
<dbReference type="PROSITE" id="PS00108">
    <property type="entry name" value="PROTEIN_KINASE_ST"/>
    <property type="match status" value="1"/>
</dbReference>
<dbReference type="OrthoDB" id="6111975at2"/>
<dbReference type="SMART" id="SM00220">
    <property type="entry name" value="S_TKc"/>
    <property type="match status" value="1"/>
</dbReference>
<dbReference type="EMBL" id="SJPO01000006">
    <property type="protein sequence ID" value="TWT75876.1"/>
    <property type="molecule type" value="Genomic_DNA"/>
</dbReference>
<keyword evidence="2" id="KW-0723">Serine/threonine-protein kinase</keyword>
<dbReference type="Pfam" id="PF13433">
    <property type="entry name" value="Peripla_BP_5"/>
    <property type="match status" value="1"/>
</dbReference>
<proteinExistence type="predicted"/>
<dbReference type="GO" id="GO:0004674">
    <property type="term" value="F:protein serine/threonine kinase activity"/>
    <property type="evidence" value="ECO:0007669"/>
    <property type="project" value="UniProtKB-KW"/>
</dbReference>
<dbReference type="Gene3D" id="3.40.50.2300">
    <property type="match status" value="2"/>
</dbReference>
<dbReference type="InterPro" id="IPR008271">
    <property type="entry name" value="Ser/Thr_kinase_AS"/>
</dbReference>
<sequence>MTPSEYRRLKEVFFDACKLSPSEREAYLLDALGGDTALLAEARELFKFNESETLVGGLSDTALFAVGRPAPPTAGQVAWEGRKIGKYQVTRVLESGGMGTVLEAQDTTIGRRVAIKVLHAELAEDDAMCQRFLAEARAAGAINHPNVVTLYDVGEEEDLRYLVMEYAEDGSAEDLVQLTGALGVERATDLLLQACHGVAAAHAAGLVHRDLKPANLLIRSDGTVKVTDFGIAKLEDANAQRLTLDGQIIGTPNYMSPEQCQGAEIDARTDIYALGATYYTLLVGRMPYADRKNLVSLINAHCSAEPPDPRSYDREFPAAPAMIIRKAMAKSISERYQTVTELMDDLCRLKQGPVPEPAGRPASRASLGAAAAALVLLAVAGWSLYGKGRGIDPLDAARGSESSAAAAAAATEQEPIRVGILHSLTGTMARTEEMSVDACLLALDEINRRGGVLGRRVEPVIADGGSLGVTFATQAARLIDDDQVVTIFGCCTSDSRKAVKAVVEAKNHLLVYPTNHEGLETSPNVVYLGGDPSQTLIPCARWSYAFGGKRRFFLVGSDYVYPRLANEILKDYLASLGAEIVGEEYLPLGSSSVGGVVQKIEAASPDAIINTVSGDTQTAFVRSLRSAGVSATQFTTGMGEQEVRNTSVRLMVGDYSVSTYFQTIGSPANDAFVAAFHSRYGKQRAISAPMETSYISVMMWAQAVEACGSLEPPAITDSYTKQRYQAPSGEIHIDPESHYAFRNSYLGEIQDDGNFKIAWQSSGPVPPQPYPESRPAADWEQLLEDLREQWGGGWAAPEE</sequence>
<dbReference type="InterPro" id="IPR028082">
    <property type="entry name" value="Peripla_BP_I"/>
</dbReference>
<name>A0A5C5YLZ7_9BACT</name>
<evidence type="ECO:0000313" key="8">
    <source>
        <dbReference type="EMBL" id="TWT75876.1"/>
    </source>
</evidence>
<keyword evidence="6" id="KW-0067">ATP-binding</keyword>
<dbReference type="Gene3D" id="1.10.510.10">
    <property type="entry name" value="Transferase(Phosphotransferase) domain 1"/>
    <property type="match status" value="1"/>
</dbReference>
<feature type="domain" description="Protein kinase" evidence="7">
    <location>
        <begin position="87"/>
        <end position="347"/>
    </location>
</feature>
<reference evidence="8 9" key="1">
    <citation type="submission" date="2019-02" db="EMBL/GenBank/DDBJ databases">
        <title>Deep-cultivation of Planctomycetes and their phenomic and genomic characterization uncovers novel biology.</title>
        <authorList>
            <person name="Wiegand S."/>
            <person name="Jogler M."/>
            <person name="Boedeker C."/>
            <person name="Pinto D."/>
            <person name="Vollmers J."/>
            <person name="Rivas-Marin E."/>
            <person name="Kohn T."/>
            <person name="Peeters S.H."/>
            <person name="Heuer A."/>
            <person name="Rast P."/>
            <person name="Oberbeckmann S."/>
            <person name="Bunk B."/>
            <person name="Jeske O."/>
            <person name="Meyerdierks A."/>
            <person name="Storesund J.E."/>
            <person name="Kallscheuer N."/>
            <person name="Luecker S."/>
            <person name="Lage O.M."/>
            <person name="Pohl T."/>
            <person name="Merkel B.J."/>
            <person name="Hornburger P."/>
            <person name="Mueller R.-W."/>
            <person name="Bruemmer F."/>
            <person name="Labrenz M."/>
            <person name="Spormann A.M."/>
            <person name="Op Den Camp H."/>
            <person name="Overmann J."/>
            <person name="Amann R."/>
            <person name="Jetten M.S.M."/>
            <person name="Mascher T."/>
            <person name="Medema M.H."/>
            <person name="Devos D.P."/>
            <person name="Kaster A.-K."/>
            <person name="Ovreas L."/>
            <person name="Rohde M."/>
            <person name="Galperin M.Y."/>
            <person name="Jogler C."/>
        </authorList>
    </citation>
    <scope>NUCLEOTIDE SEQUENCE [LARGE SCALE GENOMIC DNA]</scope>
    <source>
        <strain evidence="8 9">Pla123a</strain>
    </source>
</reference>
<keyword evidence="4" id="KW-0547">Nucleotide-binding</keyword>
<dbReference type="CDD" id="cd06355">
    <property type="entry name" value="PBP1_FmdD-like"/>
    <property type="match status" value="1"/>
</dbReference>
<gene>
    <name evidence="8" type="primary">prkC_7</name>
    <name evidence="8" type="ORF">Pla123a_26600</name>
</gene>